<feature type="transmembrane region" description="Helical" evidence="5">
    <location>
        <begin position="99"/>
        <end position="118"/>
    </location>
</feature>
<feature type="transmembrane region" description="Helical" evidence="5">
    <location>
        <begin position="70"/>
        <end position="93"/>
    </location>
</feature>
<evidence type="ECO:0000256" key="4">
    <source>
        <dbReference type="ARBA" id="ARBA00023136"/>
    </source>
</evidence>
<dbReference type="InterPro" id="IPR050638">
    <property type="entry name" value="AA-Vitamin_Transporters"/>
</dbReference>
<organism evidence="6 7">
    <name type="scientific">Brassica napus</name>
    <name type="common">Rape</name>
    <dbReference type="NCBI Taxonomy" id="3708"/>
    <lineage>
        <taxon>Eukaryota</taxon>
        <taxon>Viridiplantae</taxon>
        <taxon>Streptophyta</taxon>
        <taxon>Embryophyta</taxon>
        <taxon>Tracheophyta</taxon>
        <taxon>Spermatophyta</taxon>
        <taxon>Magnoliopsida</taxon>
        <taxon>eudicotyledons</taxon>
        <taxon>Gunneridae</taxon>
        <taxon>Pentapetalae</taxon>
        <taxon>rosids</taxon>
        <taxon>malvids</taxon>
        <taxon>Brassicales</taxon>
        <taxon>Brassicaceae</taxon>
        <taxon>Brassiceae</taxon>
        <taxon>Brassica</taxon>
    </lineage>
</organism>
<evidence type="ECO:0000256" key="2">
    <source>
        <dbReference type="ARBA" id="ARBA00022692"/>
    </source>
</evidence>
<keyword evidence="2 5" id="KW-0812">Transmembrane</keyword>
<keyword evidence="7" id="KW-1185">Reference proteome</keyword>
<accession>A0ABQ8ASG2</accession>
<sequence>RSNRKSNASNRSRDIHVRDEHHMVIGGLLQELYYINDIIALLYTSIFGSAVSYGVYFYSAAKGSIFLPSCYSITGLCFRSLMAFMMFLIAGSLAKLSSLTFLTPMFASIFGVSARSLMRLSPRCN</sequence>
<dbReference type="EMBL" id="JAGKQM010000012">
    <property type="protein sequence ID" value="KAH0895452.1"/>
    <property type="molecule type" value="Genomic_DNA"/>
</dbReference>
<proteinExistence type="predicted"/>
<protein>
    <submittedName>
        <fullName evidence="6">Uncharacterized protein</fullName>
    </submittedName>
</protein>
<reference evidence="6 7" key="1">
    <citation type="submission" date="2021-05" db="EMBL/GenBank/DDBJ databases">
        <title>Genome Assembly of Synthetic Allotetraploid Brassica napus Reveals Homoeologous Exchanges between Subgenomes.</title>
        <authorList>
            <person name="Davis J.T."/>
        </authorList>
    </citation>
    <scope>NUCLEOTIDE SEQUENCE [LARGE SCALE GENOMIC DNA]</scope>
    <source>
        <strain evidence="7">cv. Da-Ae</strain>
        <tissue evidence="6">Seedling</tissue>
    </source>
</reference>
<evidence type="ECO:0000313" key="6">
    <source>
        <dbReference type="EMBL" id="KAH0895452.1"/>
    </source>
</evidence>
<evidence type="ECO:0000256" key="1">
    <source>
        <dbReference type="ARBA" id="ARBA00004141"/>
    </source>
</evidence>
<evidence type="ECO:0000256" key="3">
    <source>
        <dbReference type="ARBA" id="ARBA00022989"/>
    </source>
</evidence>
<comment type="caution">
    <text evidence="6">The sequence shown here is derived from an EMBL/GenBank/DDBJ whole genome shotgun (WGS) entry which is preliminary data.</text>
</comment>
<keyword evidence="3 5" id="KW-1133">Transmembrane helix</keyword>
<name>A0ABQ8ASG2_BRANA</name>
<feature type="non-terminal residue" evidence="6">
    <location>
        <position position="1"/>
    </location>
</feature>
<feature type="transmembrane region" description="Helical" evidence="5">
    <location>
        <begin position="38"/>
        <end position="58"/>
    </location>
</feature>
<dbReference type="Proteomes" id="UP000824890">
    <property type="component" value="Unassembled WGS sequence"/>
</dbReference>
<keyword evidence="4 5" id="KW-0472">Membrane</keyword>
<gene>
    <name evidence="6" type="ORF">HID58_045020</name>
</gene>
<evidence type="ECO:0000256" key="5">
    <source>
        <dbReference type="SAM" id="Phobius"/>
    </source>
</evidence>
<evidence type="ECO:0000313" key="7">
    <source>
        <dbReference type="Proteomes" id="UP000824890"/>
    </source>
</evidence>
<dbReference type="PANTHER" id="PTHR32322:SF2">
    <property type="entry name" value="EAMA DOMAIN-CONTAINING PROTEIN"/>
    <property type="match status" value="1"/>
</dbReference>
<dbReference type="PANTHER" id="PTHR32322">
    <property type="entry name" value="INNER MEMBRANE TRANSPORTER"/>
    <property type="match status" value="1"/>
</dbReference>
<comment type="subcellular location">
    <subcellularLocation>
        <location evidence="1">Membrane</location>
        <topology evidence="1">Multi-pass membrane protein</topology>
    </subcellularLocation>
</comment>